<evidence type="ECO:0000256" key="7">
    <source>
        <dbReference type="ARBA" id="ARBA00023136"/>
    </source>
</evidence>
<dbReference type="Pfam" id="PF11744">
    <property type="entry name" value="ALMT"/>
    <property type="match status" value="1"/>
</dbReference>
<keyword evidence="11" id="KW-1185">Reference proteome</keyword>
<proteinExistence type="inferred from homology"/>
<comment type="subcellular location">
    <subcellularLocation>
        <location evidence="1">Membrane</location>
        <topology evidence="1">Multi-pass membrane protein</topology>
    </subcellularLocation>
</comment>
<sequence length="233" mass="25997">MEVRRTIVTTNGSHHLGEVTKHLKLISDVEKDQYQSSLSAAKLRLRGDDLDLFIGPPPPAIVAEAESANKAEHFDEATKFKNDLMAGLTLASLSIPQVQTKTKFPILRFSPVSVSGYRVDRIIELAHQRPSTILIGGLTCVFISVGVCPVWAGEDLHNLVATNLEKLGEFLQGFGDEFFESKENDHKSDEIVSKDDKSFLQRYKSVMNSKTSEESFPDHGGFKFRHPWNDALQ</sequence>
<dbReference type="GO" id="GO:0034220">
    <property type="term" value="P:monoatomic ion transmembrane transport"/>
    <property type="evidence" value="ECO:0007669"/>
    <property type="project" value="UniProtKB-KW"/>
</dbReference>
<dbReference type="GO" id="GO:0015743">
    <property type="term" value="P:malate transport"/>
    <property type="evidence" value="ECO:0007669"/>
    <property type="project" value="InterPro"/>
</dbReference>
<dbReference type="PANTHER" id="PTHR31086">
    <property type="entry name" value="ALUMINUM-ACTIVATED MALATE TRANSPORTER 10"/>
    <property type="match status" value="1"/>
</dbReference>
<evidence type="ECO:0000256" key="6">
    <source>
        <dbReference type="ARBA" id="ARBA00023065"/>
    </source>
</evidence>
<keyword evidence="5" id="KW-1133">Transmembrane helix</keyword>
<comment type="caution">
    <text evidence="10">The sequence shown here is derived from an EMBL/GenBank/DDBJ whole genome shotgun (WGS) entry which is preliminary data.</text>
</comment>
<reference evidence="10 11" key="1">
    <citation type="submission" date="2024-01" db="EMBL/GenBank/DDBJ databases">
        <title>Genome assemblies of Stephania.</title>
        <authorList>
            <person name="Yang L."/>
        </authorList>
    </citation>
    <scope>NUCLEOTIDE SEQUENCE [LARGE SCALE GENOMIC DNA]</scope>
    <source>
        <strain evidence="10">YNDBR</strain>
        <tissue evidence="10">Leaf</tissue>
    </source>
</reference>
<dbReference type="Proteomes" id="UP001420932">
    <property type="component" value="Unassembled WGS sequence"/>
</dbReference>
<comment type="similarity">
    <text evidence="2">Belongs to the aromatic acid exporter (TC 2.A.85) family.</text>
</comment>
<name>A0AAP0IF58_9MAGN</name>
<evidence type="ECO:0000313" key="10">
    <source>
        <dbReference type="EMBL" id="KAK9114162.1"/>
    </source>
</evidence>
<evidence type="ECO:0000256" key="1">
    <source>
        <dbReference type="ARBA" id="ARBA00004141"/>
    </source>
</evidence>
<evidence type="ECO:0000256" key="2">
    <source>
        <dbReference type="ARBA" id="ARBA00007079"/>
    </source>
</evidence>
<keyword evidence="3" id="KW-0813">Transport</keyword>
<keyword evidence="7" id="KW-0472">Membrane</keyword>
<protein>
    <submittedName>
        <fullName evidence="10">Uncharacterized protein</fullName>
    </submittedName>
</protein>
<feature type="compositionally biased region" description="Basic and acidic residues" evidence="9">
    <location>
        <begin position="211"/>
        <end position="221"/>
    </location>
</feature>
<dbReference type="GO" id="GO:0016020">
    <property type="term" value="C:membrane"/>
    <property type="evidence" value="ECO:0007669"/>
    <property type="project" value="UniProtKB-SubCell"/>
</dbReference>
<organism evidence="10 11">
    <name type="scientific">Stephania yunnanensis</name>
    <dbReference type="NCBI Taxonomy" id="152371"/>
    <lineage>
        <taxon>Eukaryota</taxon>
        <taxon>Viridiplantae</taxon>
        <taxon>Streptophyta</taxon>
        <taxon>Embryophyta</taxon>
        <taxon>Tracheophyta</taxon>
        <taxon>Spermatophyta</taxon>
        <taxon>Magnoliopsida</taxon>
        <taxon>Ranunculales</taxon>
        <taxon>Menispermaceae</taxon>
        <taxon>Menispermoideae</taxon>
        <taxon>Cissampelideae</taxon>
        <taxon>Stephania</taxon>
    </lineage>
</organism>
<dbReference type="InterPro" id="IPR020966">
    <property type="entry name" value="ALMT"/>
</dbReference>
<evidence type="ECO:0000256" key="9">
    <source>
        <dbReference type="SAM" id="MobiDB-lite"/>
    </source>
</evidence>
<dbReference type="AlphaFoldDB" id="A0AAP0IF58"/>
<evidence type="ECO:0000256" key="8">
    <source>
        <dbReference type="ARBA" id="ARBA00023303"/>
    </source>
</evidence>
<dbReference type="EMBL" id="JBBNAF010000009">
    <property type="protein sequence ID" value="KAK9114162.1"/>
    <property type="molecule type" value="Genomic_DNA"/>
</dbReference>
<keyword evidence="4" id="KW-0812">Transmembrane</keyword>
<gene>
    <name evidence="10" type="ORF">Syun_020959</name>
</gene>
<evidence type="ECO:0000256" key="3">
    <source>
        <dbReference type="ARBA" id="ARBA00022448"/>
    </source>
</evidence>
<evidence type="ECO:0000256" key="4">
    <source>
        <dbReference type="ARBA" id="ARBA00022692"/>
    </source>
</evidence>
<evidence type="ECO:0000313" key="11">
    <source>
        <dbReference type="Proteomes" id="UP001420932"/>
    </source>
</evidence>
<keyword evidence="6" id="KW-0406">Ion transport</keyword>
<accession>A0AAP0IF58</accession>
<feature type="region of interest" description="Disordered" evidence="9">
    <location>
        <begin position="209"/>
        <end position="233"/>
    </location>
</feature>
<evidence type="ECO:0000256" key="5">
    <source>
        <dbReference type="ARBA" id="ARBA00022989"/>
    </source>
</evidence>
<keyword evidence="8" id="KW-0407">Ion channel</keyword>